<dbReference type="RefSeq" id="WP_380694193.1">
    <property type="nucleotide sequence ID" value="NZ_JBHRYR010000002.1"/>
</dbReference>
<dbReference type="NCBIfam" id="TIGR01552">
    <property type="entry name" value="phd_fam"/>
    <property type="match status" value="1"/>
</dbReference>
<evidence type="ECO:0000313" key="2">
    <source>
        <dbReference type="EMBL" id="MFC3852249.1"/>
    </source>
</evidence>
<keyword evidence="3" id="KW-1185">Reference proteome</keyword>
<dbReference type="SUPFAM" id="SSF143120">
    <property type="entry name" value="YefM-like"/>
    <property type="match status" value="1"/>
</dbReference>
<comment type="caution">
    <text evidence="2">The sequence shown here is derived from an EMBL/GenBank/DDBJ whole genome shotgun (WGS) entry which is preliminary data.</text>
</comment>
<name>A0ABV7ZVK2_9GAMM</name>
<evidence type="ECO:0000313" key="3">
    <source>
        <dbReference type="Proteomes" id="UP001595617"/>
    </source>
</evidence>
<dbReference type="Proteomes" id="UP001595617">
    <property type="component" value="Unassembled WGS sequence"/>
</dbReference>
<proteinExistence type="inferred from homology"/>
<dbReference type="Gene3D" id="3.40.1620.10">
    <property type="entry name" value="YefM-like domain"/>
    <property type="match status" value="1"/>
</dbReference>
<reference evidence="3" key="1">
    <citation type="journal article" date="2019" name="Int. J. Syst. Evol. Microbiol.">
        <title>The Global Catalogue of Microorganisms (GCM) 10K type strain sequencing project: providing services to taxonomists for standard genome sequencing and annotation.</title>
        <authorList>
            <consortium name="The Broad Institute Genomics Platform"/>
            <consortium name="The Broad Institute Genome Sequencing Center for Infectious Disease"/>
            <person name="Wu L."/>
            <person name="Ma J."/>
        </authorList>
    </citation>
    <scope>NUCLEOTIDE SEQUENCE [LARGE SCALE GENOMIC DNA]</scope>
    <source>
        <strain evidence="3">IBRC 10765</strain>
    </source>
</reference>
<gene>
    <name evidence="2" type="ORF">ACFOOG_05310</name>
</gene>
<comment type="similarity">
    <text evidence="1">Belongs to the phD/YefM antitoxin family.</text>
</comment>
<dbReference type="EMBL" id="JBHRYR010000002">
    <property type="protein sequence ID" value="MFC3852249.1"/>
    <property type="molecule type" value="Genomic_DNA"/>
</dbReference>
<protein>
    <submittedName>
        <fullName evidence="2">Type II toxin-antitoxin system Phd/YefM family antitoxin</fullName>
    </submittedName>
</protein>
<dbReference type="InterPro" id="IPR036165">
    <property type="entry name" value="YefM-like_sf"/>
</dbReference>
<evidence type="ECO:0000256" key="1">
    <source>
        <dbReference type="ARBA" id="ARBA00009981"/>
    </source>
</evidence>
<organism evidence="2 3">
    <name type="scientific">Saccharospirillum mangrovi</name>
    <dbReference type="NCBI Taxonomy" id="2161747"/>
    <lineage>
        <taxon>Bacteria</taxon>
        <taxon>Pseudomonadati</taxon>
        <taxon>Pseudomonadota</taxon>
        <taxon>Gammaproteobacteria</taxon>
        <taxon>Oceanospirillales</taxon>
        <taxon>Saccharospirillaceae</taxon>
        <taxon>Saccharospirillum</taxon>
    </lineage>
</organism>
<accession>A0ABV7ZVK2</accession>
<sequence>MLTVNISDLRANLLKYLEKASSGEQITVTTNGRVLATIAPPVDKKAMARKQLCELAATAKINDITSPIDSQWDALQ</sequence>